<dbReference type="Proteomes" id="UP000789759">
    <property type="component" value="Unassembled WGS sequence"/>
</dbReference>
<evidence type="ECO:0000256" key="1">
    <source>
        <dbReference type="SAM" id="MobiDB-lite"/>
    </source>
</evidence>
<feature type="region of interest" description="Disordered" evidence="1">
    <location>
        <begin position="19"/>
        <end position="42"/>
    </location>
</feature>
<reference evidence="2" key="1">
    <citation type="submission" date="2021-06" db="EMBL/GenBank/DDBJ databases">
        <authorList>
            <person name="Kallberg Y."/>
            <person name="Tangrot J."/>
            <person name="Rosling A."/>
        </authorList>
    </citation>
    <scope>NUCLEOTIDE SEQUENCE</scope>
    <source>
        <strain evidence="2">FL966</strain>
    </source>
</reference>
<dbReference type="EMBL" id="CAJVQA010015621">
    <property type="protein sequence ID" value="CAG8738319.1"/>
    <property type="molecule type" value="Genomic_DNA"/>
</dbReference>
<sequence length="58" mass="6737">LELTEEEIQTVFQNIDLFSEDDEKEDFDDLNESEDSVDSEVEDQDLEIENLITLNDIG</sequence>
<evidence type="ECO:0000313" key="2">
    <source>
        <dbReference type="EMBL" id="CAG8738319.1"/>
    </source>
</evidence>
<protein>
    <submittedName>
        <fullName evidence="2">7170_t:CDS:1</fullName>
    </submittedName>
</protein>
<keyword evidence="3" id="KW-1185">Reference proteome</keyword>
<proteinExistence type="predicted"/>
<feature type="non-terminal residue" evidence="2">
    <location>
        <position position="58"/>
    </location>
</feature>
<organism evidence="2 3">
    <name type="scientific">Cetraspora pellucida</name>
    <dbReference type="NCBI Taxonomy" id="1433469"/>
    <lineage>
        <taxon>Eukaryota</taxon>
        <taxon>Fungi</taxon>
        <taxon>Fungi incertae sedis</taxon>
        <taxon>Mucoromycota</taxon>
        <taxon>Glomeromycotina</taxon>
        <taxon>Glomeromycetes</taxon>
        <taxon>Diversisporales</taxon>
        <taxon>Gigasporaceae</taxon>
        <taxon>Cetraspora</taxon>
    </lineage>
</organism>
<name>A0A9N9IIA9_9GLOM</name>
<accession>A0A9N9IIA9</accession>
<comment type="caution">
    <text evidence="2">The sequence shown here is derived from an EMBL/GenBank/DDBJ whole genome shotgun (WGS) entry which is preliminary data.</text>
</comment>
<dbReference type="AlphaFoldDB" id="A0A9N9IIA9"/>
<evidence type="ECO:0000313" key="3">
    <source>
        <dbReference type="Proteomes" id="UP000789759"/>
    </source>
</evidence>
<gene>
    <name evidence="2" type="ORF">CPELLU_LOCUS13939</name>
</gene>